<dbReference type="InterPro" id="IPR002645">
    <property type="entry name" value="STAS_dom"/>
</dbReference>
<proteinExistence type="predicted"/>
<protein>
    <submittedName>
        <fullName evidence="2">Anti-sigma factor antagonist</fullName>
    </submittedName>
</protein>
<gene>
    <name evidence="2" type="ORF">JJQ90_10835</name>
</gene>
<dbReference type="EMBL" id="JAERQM010000002">
    <property type="protein sequence ID" value="MBU8544205.1"/>
    <property type="molecule type" value="Genomic_DNA"/>
</dbReference>
<organism evidence="2 3">
    <name type="scientific">Falsiroseomonas oleicola</name>
    <dbReference type="NCBI Taxonomy" id="2801474"/>
    <lineage>
        <taxon>Bacteria</taxon>
        <taxon>Pseudomonadati</taxon>
        <taxon>Pseudomonadota</taxon>
        <taxon>Alphaproteobacteria</taxon>
        <taxon>Acetobacterales</taxon>
        <taxon>Roseomonadaceae</taxon>
        <taxon>Falsiroseomonas</taxon>
    </lineage>
</organism>
<dbReference type="InterPro" id="IPR003658">
    <property type="entry name" value="Anti-sigma_ant"/>
</dbReference>
<dbReference type="PANTHER" id="PTHR33495:SF2">
    <property type="entry name" value="ANTI-SIGMA FACTOR ANTAGONIST TM_1081-RELATED"/>
    <property type="match status" value="1"/>
</dbReference>
<dbReference type="PANTHER" id="PTHR33495">
    <property type="entry name" value="ANTI-SIGMA FACTOR ANTAGONIST TM_1081-RELATED-RELATED"/>
    <property type="match status" value="1"/>
</dbReference>
<evidence type="ECO:0000259" key="1">
    <source>
        <dbReference type="PROSITE" id="PS50801"/>
    </source>
</evidence>
<reference evidence="2 3" key="1">
    <citation type="submission" date="2021-01" db="EMBL/GenBank/DDBJ databases">
        <title>Roseomonas sp. nov, a bacterium isolated from an oil production mixture in Yumen Oilfield.</title>
        <authorList>
            <person name="Wu D."/>
        </authorList>
    </citation>
    <scope>NUCLEOTIDE SEQUENCE [LARGE SCALE GENOMIC DNA]</scope>
    <source>
        <strain evidence="2 3">ROY-5-3</strain>
    </source>
</reference>
<name>A0ABS6H684_9PROT</name>
<comment type="caution">
    <text evidence="2">The sequence shown here is derived from an EMBL/GenBank/DDBJ whole genome shotgun (WGS) entry which is preliminary data.</text>
</comment>
<dbReference type="PROSITE" id="PS50801">
    <property type="entry name" value="STAS"/>
    <property type="match status" value="1"/>
</dbReference>
<evidence type="ECO:0000313" key="2">
    <source>
        <dbReference type="EMBL" id="MBU8544205.1"/>
    </source>
</evidence>
<feature type="domain" description="STAS" evidence="1">
    <location>
        <begin position="1"/>
        <end position="111"/>
    </location>
</feature>
<evidence type="ECO:0000313" key="3">
    <source>
        <dbReference type="Proteomes" id="UP000689967"/>
    </source>
</evidence>
<keyword evidence="3" id="KW-1185">Reference proteome</keyword>
<dbReference type="NCBIfam" id="TIGR00377">
    <property type="entry name" value="ant_ant_sig"/>
    <property type="match status" value="1"/>
</dbReference>
<dbReference type="RefSeq" id="WP_216875136.1">
    <property type="nucleotide sequence ID" value="NZ_JAERQM010000002.1"/>
</dbReference>
<sequence length="379" mass="42532">MKINAHRLDDSLTVAVIGRLDTSTAPMLGRDMELEGVRHLVLDLDACHYVSSAGLRELLRARKRLAAVDGTMLLTNLSRDIQDILDITGFSKLIPSQPRVRTISLEGLEFLSAGVCGECYRLDPETIVKLYKEGIGADIAEKEKQFAKAAFVLGIPTAISFDVVACGTRTGVVYEMLEATLFSANIRNDLQHIDSHAQLLAQVARTVHETPADPAIFPDIKANFRHYIDQMDFFLSASEIALLHRLLETIPDADTCVHFDLHTSNIMIRDGEPVIIDMGDLSRGHYLFDIGLLCTIYGYPETGICEMATKIPNADGLRLLEHFLAHYFRDKPEDEYRFFQDNKYFLASLRLIYTSTFLPSLKAESARIIKDILLPKMIR</sequence>
<dbReference type="Proteomes" id="UP000689967">
    <property type="component" value="Unassembled WGS sequence"/>
</dbReference>
<dbReference type="CDD" id="cd07043">
    <property type="entry name" value="STAS_anti-anti-sigma_factors"/>
    <property type="match status" value="1"/>
</dbReference>
<dbReference type="Pfam" id="PF01740">
    <property type="entry name" value="STAS"/>
    <property type="match status" value="1"/>
</dbReference>
<dbReference type="Pfam" id="PF01636">
    <property type="entry name" value="APH"/>
    <property type="match status" value="1"/>
</dbReference>
<accession>A0ABS6H684</accession>
<dbReference type="InterPro" id="IPR002575">
    <property type="entry name" value="Aminoglycoside_PTrfase"/>
</dbReference>